<comment type="subcellular location">
    <subcellularLocation>
        <location evidence="1">Cytoplasm</location>
    </subcellularLocation>
</comment>
<evidence type="ECO:0000256" key="7">
    <source>
        <dbReference type="SAM" id="MobiDB-lite"/>
    </source>
</evidence>
<dbReference type="FunFam" id="3.40.50.300:FF:000013">
    <property type="entry name" value="PhoH family ATPase"/>
    <property type="match status" value="1"/>
</dbReference>
<dbReference type="EMBL" id="PVTR01000015">
    <property type="protein sequence ID" value="PRY84971.1"/>
    <property type="molecule type" value="Genomic_DNA"/>
</dbReference>
<evidence type="ECO:0000256" key="5">
    <source>
        <dbReference type="ARBA" id="ARBA00022840"/>
    </source>
</evidence>
<evidence type="ECO:0000256" key="1">
    <source>
        <dbReference type="ARBA" id="ARBA00004496"/>
    </source>
</evidence>
<evidence type="ECO:0000256" key="4">
    <source>
        <dbReference type="ARBA" id="ARBA00022741"/>
    </source>
</evidence>
<dbReference type="InterPro" id="IPR051451">
    <property type="entry name" value="PhoH2-like"/>
</dbReference>
<dbReference type="AlphaFoldDB" id="A0A2T0WE57"/>
<feature type="region of interest" description="Disordered" evidence="7">
    <location>
        <begin position="309"/>
        <end position="333"/>
    </location>
</feature>
<keyword evidence="4" id="KW-0547">Nucleotide-binding</keyword>
<keyword evidence="10" id="KW-1185">Reference proteome</keyword>
<evidence type="ECO:0000256" key="2">
    <source>
        <dbReference type="ARBA" id="ARBA00010393"/>
    </source>
</evidence>
<dbReference type="Pfam" id="PF02562">
    <property type="entry name" value="PhoH"/>
    <property type="match status" value="1"/>
</dbReference>
<evidence type="ECO:0000313" key="9">
    <source>
        <dbReference type="EMBL" id="PRY84971.1"/>
    </source>
</evidence>
<dbReference type="Proteomes" id="UP000238157">
    <property type="component" value="Unassembled WGS sequence"/>
</dbReference>
<keyword evidence="3" id="KW-0963">Cytoplasm</keyword>
<dbReference type="PANTHER" id="PTHR30473">
    <property type="entry name" value="PROTEIN PHOH"/>
    <property type="match status" value="1"/>
</dbReference>
<organism evidence="9 10">
    <name type="scientific">Mongoliibacter ruber</name>
    <dbReference type="NCBI Taxonomy" id="1750599"/>
    <lineage>
        <taxon>Bacteria</taxon>
        <taxon>Pseudomonadati</taxon>
        <taxon>Bacteroidota</taxon>
        <taxon>Cytophagia</taxon>
        <taxon>Cytophagales</taxon>
        <taxon>Cyclobacteriaceae</taxon>
        <taxon>Mongoliibacter</taxon>
    </lineage>
</organism>
<evidence type="ECO:0000256" key="6">
    <source>
        <dbReference type="ARBA" id="ARBA00039970"/>
    </source>
</evidence>
<sequence>MVEKVITLENIPLLDFLGAENENIRQIAAAFPQSKIVSRGNEIRIQGRAPEILRINDLLNMLLQHFHRFGHVSPDNVKEYIALEGTPFEENKKDDVIIFGNKGLVIKPKSPNQRKLVDASYKNDLVFALGPAGTGKTYIAVALAVRALKNREVKRIIITRPAVEAGENLGFLPGDLQEKLDPYLRPIYDALADMVPSEKLKFYQETRVIEIAPLAYMRGRTLHDAFVLLDEAQNTTSEQIKMFLTRMGPNSKVIITGDQTQVDLPSRQKSGLREALHVLKEVKGIGIVNLSGKDVIRHKLVKSIIEAYEKDENQKNERRESNRGDKSPDKGTA</sequence>
<comment type="caution">
    <text evidence="9">The sequence shown here is derived from an EMBL/GenBank/DDBJ whole genome shotgun (WGS) entry which is preliminary data.</text>
</comment>
<dbReference type="InterPro" id="IPR003714">
    <property type="entry name" value="PhoH"/>
</dbReference>
<reference evidence="9 10" key="1">
    <citation type="submission" date="2018-03" db="EMBL/GenBank/DDBJ databases">
        <title>Genomic Encyclopedia of Archaeal and Bacterial Type Strains, Phase II (KMG-II): from individual species to whole genera.</title>
        <authorList>
            <person name="Goeker M."/>
        </authorList>
    </citation>
    <scope>NUCLEOTIDE SEQUENCE [LARGE SCALE GENOMIC DNA]</scope>
    <source>
        <strain evidence="9 10">DSM 27929</strain>
    </source>
</reference>
<protein>
    <recommendedName>
        <fullName evidence="6">PhoH-like protein</fullName>
    </recommendedName>
</protein>
<name>A0A2T0WE57_9BACT</name>
<proteinExistence type="inferred from homology"/>
<dbReference type="RefSeq" id="WP_106135256.1">
    <property type="nucleotide sequence ID" value="NZ_PVTR01000015.1"/>
</dbReference>
<feature type="domain" description="PhoH-like protein" evidence="8">
    <location>
        <begin position="106"/>
        <end position="309"/>
    </location>
</feature>
<gene>
    <name evidence="9" type="ORF">CLW00_11512</name>
</gene>
<dbReference type="Gene3D" id="3.40.50.300">
    <property type="entry name" value="P-loop containing nucleotide triphosphate hydrolases"/>
    <property type="match status" value="1"/>
</dbReference>
<accession>A0A2T0WE57</accession>
<dbReference type="PANTHER" id="PTHR30473:SF1">
    <property type="entry name" value="PHOH-LIKE PROTEIN"/>
    <property type="match status" value="1"/>
</dbReference>
<keyword evidence="5" id="KW-0067">ATP-binding</keyword>
<dbReference type="GO" id="GO:0005829">
    <property type="term" value="C:cytosol"/>
    <property type="evidence" value="ECO:0007669"/>
    <property type="project" value="TreeGrafter"/>
</dbReference>
<dbReference type="SUPFAM" id="SSF52540">
    <property type="entry name" value="P-loop containing nucleoside triphosphate hydrolases"/>
    <property type="match status" value="1"/>
</dbReference>
<dbReference type="GO" id="GO:0005524">
    <property type="term" value="F:ATP binding"/>
    <property type="evidence" value="ECO:0007669"/>
    <property type="project" value="UniProtKB-KW"/>
</dbReference>
<evidence type="ECO:0000256" key="3">
    <source>
        <dbReference type="ARBA" id="ARBA00022490"/>
    </source>
</evidence>
<evidence type="ECO:0000313" key="10">
    <source>
        <dbReference type="Proteomes" id="UP000238157"/>
    </source>
</evidence>
<comment type="similarity">
    <text evidence="2">Belongs to the PhoH family.</text>
</comment>
<dbReference type="InterPro" id="IPR027417">
    <property type="entry name" value="P-loop_NTPase"/>
</dbReference>
<evidence type="ECO:0000259" key="8">
    <source>
        <dbReference type="Pfam" id="PF02562"/>
    </source>
</evidence>
<dbReference type="OrthoDB" id="9773137at2"/>